<keyword evidence="2" id="KW-1185">Reference proteome</keyword>
<dbReference type="OrthoDB" id="6025396at2"/>
<dbReference type="eggNOG" id="ENOG50337X1">
    <property type="taxonomic scope" value="Bacteria"/>
</dbReference>
<proteinExistence type="predicted"/>
<gene>
    <name evidence="1" type="ORF">Thimo_1978</name>
</gene>
<accession>L0GVF6</accession>
<dbReference type="KEGG" id="tmb:Thimo_1978"/>
<protein>
    <submittedName>
        <fullName evidence="1">Uncharacterized protein</fullName>
    </submittedName>
</protein>
<sequence>MTDNDVDVGVITVLLERLRTQRLPRLLDLKAKVDRGERLDDYDLQFLERVFDDAGRNKALFTRHPELTEIGSKMVGLFHAITSKALENENSDPSRS</sequence>
<reference evidence="1 2" key="1">
    <citation type="submission" date="2011-09" db="EMBL/GenBank/DDBJ databases">
        <title>Complete sequence of chromosome of Thioflavicoccus mobilis 8321.</title>
        <authorList>
            <consortium name="US DOE Joint Genome Institute"/>
            <person name="Lucas S."/>
            <person name="Han J."/>
            <person name="Lapidus A."/>
            <person name="Cheng J.-F."/>
            <person name="Goodwin L."/>
            <person name="Pitluck S."/>
            <person name="Peters L."/>
            <person name="Ovchinnikova G."/>
            <person name="Lu M."/>
            <person name="Detter J.C."/>
            <person name="Han C."/>
            <person name="Tapia R."/>
            <person name="Land M."/>
            <person name="Hauser L."/>
            <person name="Kyrpides N."/>
            <person name="Ivanova N."/>
            <person name="Pagani I."/>
            <person name="Vogl K."/>
            <person name="Liu Z."/>
            <person name="Imhoff J."/>
            <person name="Thiel V."/>
            <person name="Frigaard N.-U."/>
            <person name="Bryant D."/>
            <person name="Woyke T."/>
        </authorList>
    </citation>
    <scope>NUCLEOTIDE SEQUENCE [LARGE SCALE GENOMIC DNA]</scope>
    <source>
        <strain evidence="1 2">8321</strain>
    </source>
</reference>
<dbReference type="RefSeq" id="WP_015280884.1">
    <property type="nucleotide sequence ID" value="NC_019940.1"/>
</dbReference>
<name>L0GVF6_9GAMM</name>
<evidence type="ECO:0000313" key="1">
    <source>
        <dbReference type="EMBL" id="AGA90743.1"/>
    </source>
</evidence>
<dbReference type="AlphaFoldDB" id="L0GVF6"/>
<evidence type="ECO:0000313" key="2">
    <source>
        <dbReference type="Proteomes" id="UP000010816"/>
    </source>
</evidence>
<dbReference type="HOGENOM" id="CLU_183866_0_0_6"/>
<dbReference type="EMBL" id="CP003051">
    <property type="protein sequence ID" value="AGA90743.1"/>
    <property type="molecule type" value="Genomic_DNA"/>
</dbReference>
<dbReference type="Proteomes" id="UP000010816">
    <property type="component" value="Chromosome"/>
</dbReference>
<organism evidence="1 2">
    <name type="scientific">Thioflavicoccus mobilis 8321</name>
    <dbReference type="NCBI Taxonomy" id="765912"/>
    <lineage>
        <taxon>Bacteria</taxon>
        <taxon>Pseudomonadati</taxon>
        <taxon>Pseudomonadota</taxon>
        <taxon>Gammaproteobacteria</taxon>
        <taxon>Chromatiales</taxon>
        <taxon>Chromatiaceae</taxon>
        <taxon>Thioflavicoccus</taxon>
    </lineage>
</organism>